<keyword evidence="2" id="KW-0116">cAMP-binding</keyword>
<keyword evidence="4" id="KW-0472">Membrane</keyword>
<accession>A0A813Z4C5</accession>
<evidence type="ECO:0000256" key="4">
    <source>
        <dbReference type="SAM" id="Phobius"/>
    </source>
</evidence>
<protein>
    <recommendedName>
        <fullName evidence="5">Cyclic nucleotide-binding domain-containing protein</fullName>
    </recommendedName>
</protein>
<keyword evidence="3" id="KW-0114">cAMP</keyword>
<comment type="caution">
    <text evidence="6">The sequence shown here is derived from an EMBL/GenBank/DDBJ whole genome shotgun (WGS) entry which is preliminary data.</text>
</comment>
<keyword evidence="4" id="KW-0812">Transmembrane</keyword>
<proteinExistence type="inferred from homology"/>
<dbReference type="GO" id="GO:0005829">
    <property type="term" value="C:cytosol"/>
    <property type="evidence" value="ECO:0007669"/>
    <property type="project" value="TreeGrafter"/>
</dbReference>
<dbReference type="AlphaFoldDB" id="A0A813Z4C5"/>
<gene>
    <name evidence="6" type="ORF">JXQ802_LOCUS8810</name>
</gene>
<feature type="transmembrane region" description="Helical" evidence="4">
    <location>
        <begin position="409"/>
        <end position="431"/>
    </location>
</feature>
<dbReference type="GO" id="GO:0034236">
    <property type="term" value="F:protein kinase A catalytic subunit binding"/>
    <property type="evidence" value="ECO:0007669"/>
    <property type="project" value="TreeGrafter"/>
</dbReference>
<evidence type="ECO:0000256" key="1">
    <source>
        <dbReference type="ARBA" id="ARBA00005753"/>
    </source>
</evidence>
<organism evidence="6 7">
    <name type="scientific">Rotaria sordida</name>
    <dbReference type="NCBI Taxonomy" id="392033"/>
    <lineage>
        <taxon>Eukaryota</taxon>
        <taxon>Metazoa</taxon>
        <taxon>Spiralia</taxon>
        <taxon>Gnathifera</taxon>
        <taxon>Rotifera</taxon>
        <taxon>Eurotatoria</taxon>
        <taxon>Bdelloidea</taxon>
        <taxon>Philodinida</taxon>
        <taxon>Philodinidae</taxon>
        <taxon>Rotaria</taxon>
    </lineage>
</organism>
<dbReference type="CDD" id="cd00038">
    <property type="entry name" value="CAP_ED"/>
    <property type="match status" value="2"/>
</dbReference>
<dbReference type="PRINTS" id="PR00103">
    <property type="entry name" value="CAMPKINASE"/>
</dbReference>
<evidence type="ECO:0000313" key="6">
    <source>
        <dbReference type="EMBL" id="CAF0894014.1"/>
    </source>
</evidence>
<keyword evidence="2" id="KW-0547">Nucleotide-binding</keyword>
<sequence>MNRSINDVTIPNGLREMLEGFVQAVILSKIKSRDLYKYAYQYFREYYLSNKTSTKINISDDIMDNPTEESIRVAYENLDEYENRCMTRAVLFGDTYNPEIEKLNLPKIKNEKSFEEYDFLRQSIPKTLPFRALDYEQIEQVIQHFELYHVKSEQILMREKEQGDYFYLIQTGIYEALINDKQVKIYNNEGSFGELALLYNQTRLATIRALTDGKLWRMNREIFSQVVRFVAFKKRQRHLEFIKKCQILQNMNEKEMLDVADALKYEEYKRGDTIIYEGDLADAMYFVKSGSVEIRIRESSNKSDYIVVKICQPGDYFGERALLYNERRAATAVAIIHCQLLVLDRADFNRLLGSAKDVLKRKAKHYKTIKKKNKKNQAGATNCSYSNRKMNETSIISEQWLNEIQFGNIGAALFIIAYIGFYGFGIMSFFIQQLKATQRQRADLPAYFLKTLWDVPSKNKLFEELADVERLKKIFRCYFVDHESYTSLTNDELQALVDERAYACAVKYREKLRRLHLSHTDYCLDTIDRLSHVENIFQEQISKSLTLIRTTNMKRSIEYLKEEESDERLLSISVV</sequence>
<dbReference type="Gene3D" id="1.20.890.10">
    <property type="entry name" value="cAMP-dependent protein kinase regulatory subunit, dimerization-anchoring domain"/>
    <property type="match status" value="1"/>
</dbReference>
<name>A0A813Z4C5_9BILA</name>
<feature type="domain" description="Cyclic nucleotide-binding" evidence="5">
    <location>
        <begin position="129"/>
        <end position="244"/>
    </location>
</feature>
<dbReference type="InterPro" id="IPR050503">
    <property type="entry name" value="cAMP-dep_PK_reg_su-like"/>
</dbReference>
<dbReference type="Pfam" id="PF00027">
    <property type="entry name" value="cNMP_binding"/>
    <property type="match status" value="2"/>
</dbReference>
<dbReference type="PROSITE" id="PS00889">
    <property type="entry name" value="CNMP_BINDING_2"/>
    <property type="match status" value="1"/>
</dbReference>
<dbReference type="GO" id="GO:0005952">
    <property type="term" value="C:cAMP-dependent protein kinase complex"/>
    <property type="evidence" value="ECO:0007669"/>
    <property type="project" value="InterPro"/>
</dbReference>
<evidence type="ECO:0000313" key="7">
    <source>
        <dbReference type="Proteomes" id="UP000663870"/>
    </source>
</evidence>
<dbReference type="SUPFAM" id="SSF51206">
    <property type="entry name" value="cAMP-binding domain-like"/>
    <property type="match status" value="2"/>
</dbReference>
<dbReference type="PANTHER" id="PTHR11635:SF152">
    <property type="entry name" value="CAMP-DEPENDENT PROTEIN KINASE TYPE I REGULATORY SUBUNIT-RELATED"/>
    <property type="match status" value="1"/>
</dbReference>
<dbReference type="EMBL" id="CAJNOL010000157">
    <property type="protein sequence ID" value="CAF0894014.1"/>
    <property type="molecule type" value="Genomic_DNA"/>
</dbReference>
<reference evidence="6" key="1">
    <citation type="submission" date="2021-02" db="EMBL/GenBank/DDBJ databases">
        <authorList>
            <person name="Nowell W R."/>
        </authorList>
    </citation>
    <scope>NUCLEOTIDE SEQUENCE</scope>
</reference>
<dbReference type="SUPFAM" id="SSF47391">
    <property type="entry name" value="Dimerization-anchoring domain of cAMP-dependent PK regulatory subunit"/>
    <property type="match status" value="1"/>
</dbReference>
<evidence type="ECO:0000256" key="3">
    <source>
        <dbReference type="ARBA" id="ARBA00023149"/>
    </source>
</evidence>
<evidence type="ECO:0000259" key="5">
    <source>
        <dbReference type="PROSITE" id="PS50042"/>
    </source>
</evidence>
<dbReference type="InterPro" id="IPR000595">
    <property type="entry name" value="cNMP-bd_dom"/>
</dbReference>
<keyword evidence="7" id="KW-1185">Reference proteome</keyword>
<dbReference type="Gene3D" id="2.60.120.10">
    <property type="entry name" value="Jelly Rolls"/>
    <property type="match status" value="2"/>
</dbReference>
<dbReference type="Proteomes" id="UP000663870">
    <property type="component" value="Unassembled WGS sequence"/>
</dbReference>
<dbReference type="InterPro" id="IPR014710">
    <property type="entry name" value="RmlC-like_jellyroll"/>
</dbReference>
<dbReference type="PANTHER" id="PTHR11635">
    <property type="entry name" value="CAMP-DEPENDENT PROTEIN KINASE REGULATORY CHAIN"/>
    <property type="match status" value="1"/>
</dbReference>
<comment type="similarity">
    <text evidence="1">Belongs to the cAMP-dependent kinase regulatory chain family.</text>
</comment>
<dbReference type="GO" id="GO:0030552">
    <property type="term" value="F:cAMP binding"/>
    <property type="evidence" value="ECO:0007669"/>
    <property type="project" value="UniProtKB-KW"/>
</dbReference>
<dbReference type="PROSITE" id="PS50042">
    <property type="entry name" value="CNMP_BINDING_3"/>
    <property type="match status" value="2"/>
</dbReference>
<dbReference type="InterPro" id="IPR018490">
    <property type="entry name" value="cNMP-bd_dom_sf"/>
</dbReference>
<evidence type="ECO:0000256" key="2">
    <source>
        <dbReference type="ARBA" id="ARBA00022566"/>
    </source>
</evidence>
<dbReference type="SMART" id="SM00100">
    <property type="entry name" value="cNMP"/>
    <property type="match status" value="2"/>
</dbReference>
<keyword evidence="4" id="KW-1133">Transmembrane helix</keyword>
<dbReference type="GO" id="GO:0004862">
    <property type="term" value="F:cAMP-dependent protein kinase inhibitor activity"/>
    <property type="evidence" value="ECO:0007669"/>
    <property type="project" value="TreeGrafter"/>
</dbReference>
<dbReference type="PROSITE" id="PS00888">
    <property type="entry name" value="CNMP_BINDING_1"/>
    <property type="match status" value="1"/>
</dbReference>
<feature type="domain" description="Cyclic nucleotide-binding" evidence="5">
    <location>
        <begin position="247"/>
        <end position="369"/>
    </location>
</feature>
<dbReference type="InterPro" id="IPR018488">
    <property type="entry name" value="cNMP-bd_CS"/>
</dbReference>